<dbReference type="Proteomes" id="UP000198893">
    <property type="component" value="Unassembled WGS sequence"/>
</dbReference>
<sequence>MRTESRPTPTSSATLSMGPVEWAMLLLLSVLWGGSFFFVGVAVRDLPTLTIMVLRVGLAALVLWGVIAVLKRPLPRNPRAWIAFLGMGVLNNLIPFGLIVWGQQTIASGLASILNATTPLFTVAVAGFLLSDERINGRKLMGIAAGFAGVVVMIGPGALSGLGTDVAAQFACLGGAVSYAFAGVFGRRFKRLGVDPVVVAAGQVTGSTLVLAPLALVIDRPWALAMPAPSTWAAIVGLAVLSTALAYILYFQILQRAGATNLLLVTFLIPISAIALGVLLLGEHLSGLEIAGMVLIGAGLLAIDGRVLNIGKRRSATSQATIRR</sequence>
<name>A0A1H8NKT1_9RHOB</name>
<feature type="transmembrane region" description="Helical" evidence="5">
    <location>
        <begin position="20"/>
        <end position="43"/>
    </location>
</feature>
<dbReference type="STRING" id="569882.SAMN04490248_103232"/>
<gene>
    <name evidence="7" type="ORF">SAMN04490248_103232</name>
</gene>
<evidence type="ECO:0000256" key="5">
    <source>
        <dbReference type="SAM" id="Phobius"/>
    </source>
</evidence>
<accession>A0A1H8NKT1</accession>
<dbReference type="PANTHER" id="PTHR32322:SF9">
    <property type="entry name" value="AMINO-ACID METABOLITE EFFLUX PUMP-RELATED"/>
    <property type="match status" value="1"/>
</dbReference>
<feature type="transmembrane region" description="Helical" evidence="5">
    <location>
        <begin position="49"/>
        <end position="70"/>
    </location>
</feature>
<feature type="transmembrane region" description="Helical" evidence="5">
    <location>
        <begin position="197"/>
        <end position="218"/>
    </location>
</feature>
<feature type="transmembrane region" description="Helical" evidence="5">
    <location>
        <begin position="262"/>
        <end position="282"/>
    </location>
</feature>
<protein>
    <submittedName>
        <fullName evidence="7">Threonine/homoserine efflux transporter RhtA</fullName>
    </submittedName>
</protein>
<dbReference type="EMBL" id="FODS01000003">
    <property type="protein sequence ID" value="SEO30119.1"/>
    <property type="molecule type" value="Genomic_DNA"/>
</dbReference>
<comment type="subcellular location">
    <subcellularLocation>
        <location evidence="1">Membrane</location>
        <topology evidence="1">Multi-pass membrane protein</topology>
    </subcellularLocation>
</comment>
<keyword evidence="8" id="KW-1185">Reference proteome</keyword>
<feature type="transmembrane region" description="Helical" evidence="5">
    <location>
        <begin position="82"/>
        <end position="101"/>
    </location>
</feature>
<dbReference type="InterPro" id="IPR050638">
    <property type="entry name" value="AA-Vitamin_Transporters"/>
</dbReference>
<feature type="transmembrane region" description="Helical" evidence="5">
    <location>
        <begin position="230"/>
        <end position="250"/>
    </location>
</feature>
<evidence type="ECO:0000256" key="4">
    <source>
        <dbReference type="ARBA" id="ARBA00023136"/>
    </source>
</evidence>
<reference evidence="7 8" key="1">
    <citation type="submission" date="2016-10" db="EMBL/GenBank/DDBJ databases">
        <authorList>
            <person name="de Groot N.N."/>
        </authorList>
    </citation>
    <scope>NUCLEOTIDE SEQUENCE [LARGE SCALE GENOMIC DNA]</scope>
    <source>
        <strain evidence="7 8">DSM 27842</strain>
    </source>
</reference>
<evidence type="ECO:0000256" key="2">
    <source>
        <dbReference type="ARBA" id="ARBA00022692"/>
    </source>
</evidence>
<keyword evidence="4 5" id="KW-0472">Membrane</keyword>
<dbReference type="GO" id="GO:0016020">
    <property type="term" value="C:membrane"/>
    <property type="evidence" value="ECO:0007669"/>
    <property type="project" value="UniProtKB-SubCell"/>
</dbReference>
<feature type="domain" description="EamA" evidence="6">
    <location>
        <begin position="24"/>
        <end position="154"/>
    </location>
</feature>
<feature type="transmembrane region" description="Helical" evidence="5">
    <location>
        <begin position="107"/>
        <end position="130"/>
    </location>
</feature>
<keyword evidence="2 5" id="KW-0812">Transmembrane</keyword>
<keyword evidence="3 5" id="KW-1133">Transmembrane helix</keyword>
<dbReference type="SUPFAM" id="SSF103481">
    <property type="entry name" value="Multidrug resistance efflux transporter EmrE"/>
    <property type="match status" value="2"/>
</dbReference>
<organism evidence="7 8">
    <name type="scientific">Salinihabitans flavidus</name>
    <dbReference type="NCBI Taxonomy" id="569882"/>
    <lineage>
        <taxon>Bacteria</taxon>
        <taxon>Pseudomonadati</taxon>
        <taxon>Pseudomonadota</taxon>
        <taxon>Alphaproteobacteria</taxon>
        <taxon>Rhodobacterales</taxon>
        <taxon>Roseobacteraceae</taxon>
        <taxon>Salinihabitans</taxon>
    </lineage>
</organism>
<feature type="transmembrane region" description="Helical" evidence="5">
    <location>
        <begin position="166"/>
        <end position="185"/>
    </location>
</feature>
<dbReference type="Pfam" id="PF00892">
    <property type="entry name" value="EamA"/>
    <property type="match status" value="2"/>
</dbReference>
<feature type="transmembrane region" description="Helical" evidence="5">
    <location>
        <begin position="142"/>
        <end position="160"/>
    </location>
</feature>
<evidence type="ECO:0000256" key="1">
    <source>
        <dbReference type="ARBA" id="ARBA00004141"/>
    </source>
</evidence>
<evidence type="ECO:0000256" key="3">
    <source>
        <dbReference type="ARBA" id="ARBA00022989"/>
    </source>
</evidence>
<feature type="domain" description="EamA" evidence="6">
    <location>
        <begin position="170"/>
        <end position="302"/>
    </location>
</feature>
<proteinExistence type="predicted"/>
<evidence type="ECO:0000259" key="6">
    <source>
        <dbReference type="Pfam" id="PF00892"/>
    </source>
</evidence>
<dbReference type="PANTHER" id="PTHR32322">
    <property type="entry name" value="INNER MEMBRANE TRANSPORTER"/>
    <property type="match status" value="1"/>
</dbReference>
<evidence type="ECO:0000313" key="8">
    <source>
        <dbReference type="Proteomes" id="UP000198893"/>
    </source>
</evidence>
<dbReference type="AlphaFoldDB" id="A0A1H8NKT1"/>
<feature type="transmembrane region" description="Helical" evidence="5">
    <location>
        <begin position="288"/>
        <end position="308"/>
    </location>
</feature>
<evidence type="ECO:0000313" key="7">
    <source>
        <dbReference type="EMBL" id="SEO30119.1"/>
    </source>
</evidence>
<dbReference type="InterPro" id="IPR000620">
    <property type="entry name" value="EamA_dom"/>
</dbReference>
<dbReference type="InterPro" id="IPR037185">
    <property type="entry name" value="EmrE-like"/>
</dbReference>